<gene>
    <name evidence="1" type="ORF">QTH91_19220</name>
</gene>
<proteinExistence type="predicted"/>
<dbReference type="EMBL" id="JASZYV010000004">
    <property type="protein sequence ID" value="MDM0046629.1"/>
    <property type="molecule type" value="Genomic_DNA"/>
</dbReference>
<organism evidence="1 2">
    <name type="scientific">Variovorax dokdonensis</name>
    <dbReference type="NCBI Taxonomy" id="344883"/>
    <lineage>
        <taxon>Bacteria</taxon>
        <taxon>Pseudomonadati</taxon>
        <taxon>Pseudomonadota</taxon>
        <taxon>Betaproteobacteria</taxon>
        <taxon>Burkholderiales</taxon>
        <taxon>Comamonadaceae</taxon>
        <taxon>Variovorax</taxon>
    </lineage>
</organism>
<dbReference type="RefSeq" id="WP_286661747.1">
    <property type="nucleotide sequence ID" value="NZ_JASZYV010000004.1"/>
</dbReference>
<evidence type="ECO:0000313" key="2">
    <source>
        <dbReference type="Proteomes" id="UP001174908"/>
    </source>
</evidence>
<name>A0ABT7NFB1_9BURK</name>
<dbReference type="Proteomes" id="UP001174908">
    <property type="component" value="Unassembled WGS sequence"/>
</dbReference>
<evidence type="ECO:0000313" key="1">
    <source>
        <dbReference type="EMBL" id="MDM0046629.1"/>
    </source>
</evidence>
<keyword evidence="2" id="KW-1185">Reference proteome</keyword>
<comment type="caution">
    <text evidence="1">The sequence shown here is derived from an EMBL/GenBank/DDBJ whole genome shotgun (WGS) entry which is preliminary data.</text>
</comment>
<sequence>MKNRPTPERIQESLCIEQFDAAFVRQLAALFDDAEHLSEMAIEREQWVAVYSENAGQLDGEIDGILEWLRDNQITRIYATSKHEMDMSIDGKLLIVRLQEPNRLDFVDLQLGLWMFAAGTSSPQLEWDTWRNGLYFSNPIKFAILRTADGLGSTTIAGPPELIAAVKANAHHGLYEWIDGVLPPDISAC</sequence>
<accession>A0ABT7NFB1</accession>
<reference evidence="1" key="1">
    <citation type="submission" date="2023-06" db="EMBL/GenBank/DDBJ databases">
        <authorList>
            <person name="Jiang Y."/>
            <person name="Liu Q."/>
        </authorList>
    </citation>
    <scope>NUCLEOTIDE SEQUENCE</scope>
    <source>
        <strain evidence="1">CGMCC 1.12089</strain>
    </source>
</reference>
<protein>
    <submittedName>
        <fullName evidence="1">Uncharacterized protein</fullName>
    </submittedName>
</protein>